<dbReference type="RefSeq" id="WP_093172340.1">
    <property type="nucleotide sequence ID" value="NZ_FNCN01000020.1"/>
</dbReference>
<dbReference type="Proteomes" id="UP000198923">
    <property type="component" value="Unassembled WGS sequence"/>
</dbReference>
<evidence type="ECO:0000313" key="2">
    <source>
        <dbReference type="Proteomes" id="UP000198923"/>
    </source>
</evidence>
<reference evidence="1 2" key="1">
    <citation type="submission" date="2016-10" db="EMBL/GenBank/DDBJ databases">
        <authorList>
            <person name="de Groot N.N."/>
        </authorList>
    </citation>
    <scope>NUCLEOTIDE SEQUENCE [LARGE SCALE GENOMIC DNA]</scope>
    <source>
        <strain evidence="1 2">CPCC 201354</strain>
    </source>
</reference>
<dbReference type="AlphaFoldDB" id="A0A1G8EK14"/>
<dbReference type="EMBL" id="FNCN01000020">
    <property type="protein sequence ID" value="SDH70166.1"/>
    <property type="molecule type" value="Genomic_DNA"/>
</dbReference>
<name>A0A1G8EK14_9ACTN</name>
<keyword evidence="2" id="KW-1185">Reference proteome</keyword>
<gene>
    <name evidence="1" type="ORF">SAMN05421505_120132</name>
</gene>
<organism evidence="1 2">
    <name type="scientific">Sinosporangium album</name>
    <dbReference type="NCBI Taxonomy" id="504805"/>
    <lineage>
        <taxon>Bacteria</taxon>
        <taxon>Bacillati</taxon>
        <taxon>Actinomycetota</taxon>
        <taxon>Actinomycetes</taxon>
        <taxon>Streptosporangiales</taxon>
        <taxon>Streptosporangiaceae</taxon>
        <taxon>Sinosporangium</taxon>
    </lineage>
</organism>
<dbReference type="STRING" id="504805.SAMN05421505_120132"/>
<sequence>MDLTNTCRAERAETALTAYTETAYLNPADRDLTDPETRKEAATDLIGDLLHLLDRATPDSVAAFEHAFSVYREELADDDPGDQLPLSDTNH</sequence>
<evidence type="ECO:0000313" key="1">
    <source>
        <dbReference type="EMBL" id="SDH70166.1"/>
    </source>
</evidence>
<protein>
    <submittedName>
        <fullName evidence="1">Uncharacterized protein</fullName>
    </submittedName>
</protein>
<accession>A0A1G8EK14</accession>
<proteinExistence type="predicted"/>